<proteinExistence type="predicted"/>
<dbReference type="Proteomes" id="UP001642260">
    <property type="component" value="Unassembled WGS sequence"/>
</dbReference>
<sequence>MTAIKDGLLFYNKHANYHTGNTPLVLIWKDERCSQVVTDTDNNGQVLNQHIVLELQDDGKIVTSDDPPVVCSKI</sequence>
<gene>
    <name evidence="1" type="ORF">ERUC_LOCUS28228</name>
</gene>
<accession>A0ABC8KT97</accession>
<dbReference type="PANTHER" id="PTHR13403:SF6">
    <property type="entry name" value="SNURPORTIN-1"/>
    <property type="match status" value="1"/>
</dbReference>
<dbReference type="AlphaFoldDB" id="A0ABC8KT97"/>
<keyword evidence="2" id="KW-1185">Reference proteome</keyword>
<evidence type="ECO:0000313" key="2">
    <source>
        <dbReference type="Proteomes" id="UP001642260"/>
    </source>
</evidence>
<dbReference type="InterPro" id="IPR017336">
    <property type="entry name" value="Snurportin-1"/>
</dbReference>
<evidence type="ECO:0000313" key="1">
    <source>
        <dbReference type="EMBL" id="CAH8362472.1"/>
    </source>
</evidence>
<comment type="caution">
    <text evidence="1">The sequence shown here is derived from an EMBL/GenBank/DDBJ whole genome shotgun (WGS) entry which is preliminary data.</text>
</comment>
<name>A0ABC8KT97_ERUVS</name>
<protein>
    <submittedName>
        <fullName evidence="1">Uncharacterized protein</fullName>
    </submittedName>
</protein>
<reference evidence="1 2" key="1">
    <citation type="submission" date="2022-03" db="EMBL/GenBank/DDBJ databases">
        <authorList>
            <person name="Macdonald S."/>
            <person name="Ahmed S."/>
            <person name="Newling K."/>
        </authorList>
    </citation>
    <scope>NUCLEOTIDE SEQUENCE [LARGE SCALE GENOMIC DNA]</scope>
</reference>
<organism evidence="1 2">
    <name type="scientific">Eruca vesicaria subsp. sativa</name>
    <name type="common">Garden rocket</name>
    <name type="synonym">Eruca sativa</name>
    <dbReference type="NCBI Taxonomy" id="29727"/>
    <lineage>
        <taxon>Eukaryota</taxon>
        <taxon>Viridiplantae</taxon>
        <taxon>Streptophyta</taxon>
        <taxon>Embryophyta</taxon>
        <taxon>Tracheophyta</taxon>
        <taxon>Spermatophyta</taxon>
        <taxon>Magnoliopsida</taxon>
        <taxon>eudicotyledons</taxon>
        <taxon>Gunneridae</taxon>
        <taxon>Pentapetalae</taxon>
        <taxon>rosids</taxon>
        <taxon>malvids</taxon>
        <taxon>Brassicales</taxon>
        <taxon>Brassicaceae</taxon>
        <taxon>Brassiceae</taxon>
        <taxon>Eruca</taxon>
    </lineage>
</organism>
<dbReference type="PANTHER" id="PTHR13403">
    <property type="entry name" value="SNURPORTIN1 RNUT1 PROTEIN RNA, U TRANSPORTER 1"/>
    <property type="match status" value="1"/>
</dbReference>
<dbReference type="Gene3D" id="3.30.470.30">
    <property type="entry name" value="DNA ligase/mRNA capping enzyme"/>
    <property type="match status" value="1"/>
</dbReference>
<dbReference type="EMBL" id="CAKOAT010331821">
    <property type="protein sequence ID" value="CAH8362472.1"/>
    <property type="molecule type" value="Genomic_DNA"/>
</dbReference>